<name>A0A8J8PCP5_9ARCH</name>
<evidence type="ECO:0000313" key="2">
    <source>
        <dbReference type="Proteomes" id="UP000752814"/>
    </source>
</evidence>
<sequence>MSNSSQMRGELMNITDEAQDARRKVFERMNGVRDAVDELTDLLSKDEDIEELTILLAYSITQLHLAEFWERMNYKPNEGE</sequence>
<reference evidence="1" key="1">
    <citation type="submission" date="2016-03" db="EMBL/GenBank/DDBJ databases">
        <authorList>
            <person name="Borrel G."/>
            <person name="Mccann A."/>
            <person name="O'Toole P.W."/>
        </authorList>
    </citation>
    <scope>NUCLEOTIDE SEQUENCE</scope>
    <source>
        <strain evidence="1">183</strain>
    </source>
</reference>
<dbReference type="AlphaFoldDB" id="A0A8J8PCP5"/>
<comment type="caution">
    <text evidence="1">The sequence shown here is derived from an EMBL/GenBank/DDBJ whole genome shotgun (WGS) entry which is preliminary data.</text>
</comment>
<evidence type="ECO:0000313" key="1">
    <source>
        <dbReference type="EMBL" id="TQS84575.1"/>
    </source>
</evidence>
<organism evidence="1 2">
    <name type="scientific">Candidatus Methanomassiliicoccus intestinalis</name>
    <dbReference type="NCBI Taxonomy" id="1406512"/>
    <lineage>
        <taxon>Archaea</taxon>
        <taxon>Methanobacteriati</taxon>
        <taxon>Thermoplasmatota</taxon>
        <taxon>Thermoplasmata</taxon>
        <taxon>Methanomassiliicoccales</taxon>
        <taxon>Methanomassiliicoccaceae</taxon>
        <taxon>Methanomassiliicoccus</taxon>
    </lineage>
</organism>
<dbReference type="EMBL" id="LVVT01000001">
    <property type="protein sequence ID" value="TQS84575.1"/>
    <property type="molecule type" value="Genomic_DNA"/>
</dbReference>
<protein>
    <submittedName>
        <fullName evidence="1">Uncharacterized protein</fullName>
    </submittedName>
</protein>
<gene>
    <name evidence="1" type="ORF">A3207_00600</name>
</gene>
<dbReference type="Proteomes" id="UP000752814">
    <property type="component" value="Unassembled WGS sequence"/>
</dbReference>
<proteinExistence type="predicted"/>
<accession>A0A8J8PCP5</accession>